<dbReference type="InterPro" id="IPR023575">
    <property type="entry name" value="Ribosomal_uS19_SF"/>
</dbReference>
<dbReference type="AlphaFoldDB" id="A0AA40HCB0"/>
<protein>
    <recommendedName>
        <fullName evidence="4">40S ribosomal protein S15</fullName>
    </recommendedName>
</protein>
<sequence>MAGVEQKVTRTVCKFTYRALTLTCGWTRPGNRQEAPPREERPRPGRGPAQAGGPAQARRPRPGREEPQVVKMHLRDLPILPRTVVGLVGAYNSKTVHPVEIEPEMMISHDLGEFSITSRPRRHSRPALGPPTPASSPSRS</sequence>
<dbReference type="Proteomes" id="UP001177744">
    <property type="component" value="Unassembled WGS sequence"/>
</dbReference>
<dbReference type="EMBL" id="JAULJE010000024">
    <property type="protein sequence ID" value="KAK1328085.1"/>
    <property type="molecule type" value="Genomic_DNA"/>
</dbReference>
<proteinExistence type="inferred from homology"/>
<feature type="region of interest" description="Disordered" evidence="5">
    <location>
        <begin position="115"/>
        <end position="140"/>
    </location>
</feature>
<accession>A0AA40HCB0</accession>
<dbReference type="GO" id="GO:0006412">
    <property type="term" value="P:translation"/>
    <property type="evidence" value="ECO:0007669"/>
    <property type="project" value="InterPro"/>
</dbReference>
<gene>
    <name evidence="6" type="ORF">QTO34_012508</name>
</gene>
<evidence type="ECO:0000256" key="1">
    <source>
        <dbReference type="ARBA" id="ARBA00007345"/>
    </source>
</evidence>
<dbReference type="InterPro" id="IPR002222">
    <property type="entry name" value="Ribosomal_uS19"/>
</dbReference>
<name>A0AA40HCB0_CNENI</name>
<dbReference type="PANTHER" id="PTHR11880">
    <property type="entry name" value="RIBOSOMAL PROTEIN S19P FAMILY MEMBER"/>
    <property type="match status" value="1"/>
</dbReference>
<evidence type="ECO:0000256" key="3">
    <source>
        <dbReference type="ARBA" id="ARBA00023274"/>
    </source>
</evidence>
<keyword evidence="3" id="KW-0687">Ribonucleoprotein</keyword>
<keyword evidence="7" id="KW-1185">Reference proteome</keyword>
<dbReference type="SUPFAM" id="SSF54570">
    <property type="entry name" value="Ribosomal protein S19"/>
    <property type="match status" value="1"/>
</dbReference>
<organism evidence="6 7">
    <name type="scientific">Cnephaeus nilssonii</name>
    <name type="common">Northern bat</name>
    <name type="synonym">Eptesicus nilssonii</name>
    <dbReference type="NCBI Taxonomy" id="3371016"/>
    <lineage>
        <taxon>Eukaryota</taxon>
        <taxon>Metazoa</taxon>
        <taxon>Chordata</taxon>
        <taxon>Craniata</taxon>
        <taxon>Vertebrata</taxon>
        <taxon>Euteleostomi</taxon>
        <taxon>Mammalia</taxon>
        <taxon>Eutheria</taxon>
        <taxon>Laurasiatheria</taxon>
        <taxon>Chiroptera</taxon>
        <taxon>Yangochiroptera</taxon>
        <taxon>Vespertilionidae</taxon>
        <taxon>Cnephaeus</taxon>
    </lineage>
</organism>
<dbReference type="PANTHER" id="PTHR11880:SF2">
    <property type="entry name" value="SMALL RIBOSOMAL SUBUNIT PROTEIN US19"/>
    <property type="match status" value="1"/>
</dbReference>
<feature type="region of interest" description="Disordered" evidence="5">
    <location>
        <begin position="26"/>
        <end position="70"/>
    </location>
</feature>
<comment type="similarity">
    <text evidence="1">Belongs to the universal ribosomal protein uS19 family.</text>
</comment>
<evidence type="ECO:0000256" key="5">
    <source>
        <dbReference type="SAM" id="MobiDB-lite"/>
    </source>
</evidence>
<evidence type="ECO:0000256" key="4">
    <source>
        <dbReference type="ARBA" id="ARBA00035469"/>
    </source>
</evidence>
<dbReference type="GO" id="GO:0000028">
    <property type="term" value="P:ribosomal small subunit assembly"/>
    <property type="evidence" value="ECO:0007669"/>
    <property type="project" value="TreeGrafter"/>
</dbReference>
<dbReference type="Pfam" id="PF00203">
    <property type="entry name" value="Ribosomal_S19"/>
    <property type="match status" value="1"/>
</dbReference>
<dbReference type="GO" id="GO:0022627">
    <property type="term" value="C:cytosolic small ribosomal subunit"/>
    <property type="evidence" value="ECO:0007669"/>
    <property type="project" value="TreeGrafter"/>
</dbReference>
<dbReference type="HAMAP" id="MF_00531">
    <property type="entry name" value="Ribosomal_uS19"/>
    <property type="match status" value="1"/>
</dbReference>
<evidence type="ECO:0000313" key="6">
    <source>
        <dbReference type="EMBL" id="KAK1328085.1"/>
    </source>
</evidence>
<comment type="caution">
    <text evidence="6">The sequence shown here is derived from an EMBL/GenBank/DDBJ whole genome shotgun (WGS) entry which is preliminary data.</text>
</comment>
<evidence type="ECO:0000256" key="2">
    <source>
        <dbReference type="ARBA" id="ARBA00022980"/>
    </source>
</evidence>
<dbReference type="GO" id="GO:0003735">
    <property type="term" value="F:structural constituent of ribosome"/>
    <property type="evidence" value="ECO:0007669"/>
    <property type="project" value="InterPro"/>
</dbReference>
<dbReference type="Gene3D" id="3.30.860.10">
    <property type="entry name" value="30s Ribosomal Protein S19, Chain A"/>
    <property type="match status" value="1"/>
</dbReference>
<evidence type="ECO:0000313" key="7">
    <source>
        <dbReference type="Proteomes" id="UP001177744"/>
    </source>
</evidence>
<reference evidence="6" key="1">
    <citation type="submission" date="2023-06" db="EMBL/GenBank/DDBJ databases">
        <title>Reference genome for the Northern bat (Eptesicus nilssonii), a most northern bat species.</title>
        <authorList>
            <person name="Laine V.N."/>
            <person name="Pulliainen A.T."/>
            <person name="Lilley T.M."/>
        </authorList>
    </citation>
    <scope>NUCLEOTIDE SEQUENCE</scope>
    <source>
        <strain evidence="6">BLF_Eptnil</strain>
        <tissue evidence="6">Kidney</tissue>
    </source>
</reference>
<feature type="compositionally biased region" description="Low complexity" evidence="5">
    <location>
        <begin position="46"/>
        <end position="57"/>
    </location>
</feature>
<keyword evidence="2" id="KW-0689">Ribosomal protein</keyword>